<evidence type="ECO:0000313" key="4">
    <source>
        <dbReference type="Proteomes" id="UP000266841"/>
    </source>
</evidence>
<protein>
    <recommendedName>
        <fullName evidence="2">BEACH domain-containing protein</fullName>
    </recommendedName>
</protein>
<evidence type="ECO:0000313" key="3">
    <source>
        <dbReference type="EMBL" id="EJK64972.1"/>
    </source>
</evidence>
<dbReference type="SMART" id="SM01026">
    <property type="entry name" value="Beach"/>
    <property type="match status" value="1"/>
</dbReference>
<proteinExistence type="predicted"/>
<comment type="caution">
    <text evidence="3">The sequence shown here is derived from an EMBL/GenBank/DDBJ whole genome shotgun (WGS) entry which is preliminary data.</text>
</comment>
<feature type="compositionally biased region" description="Gly residues" evidence="1">
    <location>
        <begin position="1"/>
        <end position="11"/>
    </location>
</feature>
<feature type="domain" description="BEACH" evidence="2">
    <location>
        <begin position="176"/>
        <end position="473"/>
    </location>
</feature>
<organism evidence="3 4">
    <name type="scientific">Thalassiosira oceanica</name>
    <name type="common">Marine diatom</name>
    <dbReference type="NCBI Taxonomy" id="159749"/>
    <lineage>
        <taxon>Eukaryota</taxon>
        <taxon>Sar</taxon>
        <taxon>Stramenopiles</taxon>
        <taxon>Ochrophyta</taxon>
        <taxon>Bacillariophyta</taxon>
        <taxon>Coscinodiscophyceae</taxon>
        <taxon>Thalassiosirophycidae</taxon>
        <taxon>Thalassiosirales</taxon>
        <taxon>Thalassiosiraceae</taxon>
        <taxon>Thalassiosira</taxon>
    </lineage>
</organism>
<dbReference type="InterPro" id="IPR050865">
    <property type="entry name" value="BEACH_Domain"/>
</dbReference>
<reference evidence="3 4" key="1">
    <citation type="journal article" date="2012" name="Genome Biol.">
        <title>Genome and low-iron response of an oceanic diatom adapted to chronic iron limitation.</title>
        <authorList>
            <person name="Lommer M."/>
            <person name="Specht M."/>
            <person name="Roy A.S."/>
            <person name="Kraemer L."/>
            <person name="Andreson R."/>
            <person name="Gutowska M.A."/>
            <person name="Wolf J."/>
            <person name="Bergner S.V."/>
            <person name="Schilhabel M.B."/>
            <person name="Klostermeier U.C."/>
            <person name="Beiko R.G."/>
            <person name="Rosenstiel P."/>
            <person name="Hippler M."/>
            <person name="Laroche J."/>
        </authorList>
    </citation>
    <scope>NUCLEOTIDE SEQUENCE [LARGE SCALE GENOMIC DNA]</scope>
    <source>
        <strain evidence="3 4">CCMP1005</strain>
    </source>
</reference>
<evidence type="ECO:0000256" key="1">
    <source>
        <dbReference type="SAM" id="MobiDB-lite"/>
    </source>
</evidence>
<dbReference type="OrthoDB" id="26681at2759"/>
<evidence type="ECO:0000259" key="2">
    <source>
        <dbReference type="PROSITE" id="PS50197"/>
    </source>
</evidence>
<dbReference type="EMBL" id="AGNL01016622">
    <property type="protein sequence ID" value="EJK64972.1"/>
    <property type="molecule type" value="Genomic_DNA"/>
</dbReference>
<feature type="compositionally biased region" description="Basic residues" evidence="1">
    <location>
        <begin position="142"/>
        <end position="155"/>
    </location>
</feature>
<feature type="compositionally biased region" description="Basic and acidic residues" evidence="1">
    <location>
        <begin position="26"/>
        <end position="35"/>
    </location>
</feature>
<dbReference type="Pfam" id="PF02138">
    <property type="entry name" value="Beach"/>
    <property type="match status" value="1"/>
</dbReference>
<feature type="compositionally biased region" description="Low complexity" evidence="1">
    <location>
        <begin position="54"/>
        <end position="67"/>
    </location>
</feature>
<sequence length="502" mass="54024">MYGPPSLGGDGVPDRVPLLGPGGDGRGVRESDARDRRGRGRCVVRGGPRRGAPDDTPAGLGRARIPGRGPGGPPAVRPRQLRDGRGVPPEPDPGLLGQDAPPRGTGDGRRDRPRPLLPADIGRPRRGRGDVRAGQAGVLAPRHTRRSRAAVRRAPRFGTRGLRAGRVGPPDLRRATGEGGGPTSDPGPDVRAADTPPGPHGPVVSRHAVGAVGVRDGIGGRRRRQGGEAARARIDLDDEGNYRDLSRPIGALNEERYKGFEARYESLLQSQGSGDGGSPLDAPFLYGTHYSAPGYVLYYLLRTMPQHMLCLQNGRFDVPDRLFHSVGSTYRSALDNPADVKELIPEMFDPDCSDFLINSGGLRLGSLQTGERVDDVLLPPWARGARHFVRTNRRALESDVCTRGLHRWIDLVFGSRSRGLRARDAGNLFHPLTYLGPSDVGGLPEGERRRAEAQSAEFGMTPDMIFCLDHPPRGSAPLDGGRAIMTRDALRESYAAEGRPSF</sequence>
<dbReference type="AlphaFoldDB" id="K0T3G0"/>
<accession>K0T3G0</accession>
<dbReference type="InterPro" id="IPR000409">
    <property type="entry name" value="BEACH_dom"/>
</dbReference>
<gene>
    <name evidence="3" type="ORF">THAOC_14235</name>
</gene>
<dbReference type="InterPro" id="IPR036372">
    <property type="entry name" value="BEACH_dom_sf"/>
</dbReference>
<dbReference type="SUPFAM" id="SSF81837">
    <property type="entry name" value="BEACH domain"/>
    <property type="match status" value="1"/>
</dbReference>
<dbReference type="PANTHER" id="PTHR13743:SF123">
    <property type="entry name" value="PROTEIN FAN"/>
    <property type="match status" value="1"/>
</dbReference>
<dbReference type="PANTHER" id="PTHR13743">
    <property type="entry name" value="BEIGE/BEACH-RELATED"/>
    <property type="match status" value="1"/>
</dbReference>
<feature type="region of interest" description="Disordered" evidence="1">
    <location>
        <begin position="1"/>
        <end position="205"/>
    </location>
</feature>
<dbReference type="eggNOG" id="KOG1786">
    <property type="taxonomic scope" value="Eukaryota"/>
</dbReference>
<dbReference type="Gene3D" id="1.10.1540.10">
    <property type="entry name" value="BEACH domain"/>
    <property type="match status" value="1"/>
</dbReference>
<name>K0T3G0_THAOC</name>
<dbReference type="Proteomes" id="UP000266841">
    <property type="component" value="Unassembled WGS sequence"/>
</dbReference>
<dbReference type="CDD" id="cd06071">
    <property type="entry name" value="Beach"/>
    <property type="match status" value="1"/>
</dbReference>
<dbReference type="PROSITE" id="PS50197">
    <property type="entry name" value="BEACH"/>
    <property type="match status" value="1"/>
</dbReference>
<keyword evidence="4" id="KW-1185">Reference proteome</keyword>